<dbReference type="EMBL" id="WNKZ01000082">
    <property type="protein sequence ID" value="MTV55369.1"/>
    <property type="molecule type" value="Genomic_DNA"/>
</dbReference>
<dbReference type="AlphaFoldDB" id="A0A6I3T1U9"/>
<gene>
    <name evidence="1" type="ORF">GM672_21835</name>
</gene>
<dbReference type="OrthoDB" id="9090115at2"/>
<name>A0A6I3T1U9_9BURK</name>
<dbReference type="RefSeq" id="WP_155472643.1">
    <property type="nucleotide sequence ID" value="NZ_BMKG01000018.1"/>
</dbReference>
<protein>
    <submittedName>
        <fullName evidence="1">Uncharacterized protein</fullName>
    </submittedName>
</protein>
<accession>A0A6I3T1U9</accession>
<sequence>MASFTLVVRECIGLLMVGKNMMLKRIVLTLALFAGFPGASVGGEPVVGLWEKIPVFKGGQVLARPSFVFTNEKLKEAVVFTGLQDSGGELLVVCCVAVTDLKPVDLGKVLRKYAADTEFVDHLNSIKGLPFVYKADAISKSEWNSQMVVIMSHENDSTDGVPYSVPVISQKLGKAASIKPSFNKDGKSIRLSTVYSKDGARVSYEFNIDGLKTKFSEAAFPVD</sequence>
<proteinExistence type="predicted"/>
<reference evidence="1 2" key="1">
    <citation type="submission" date="2019-11" db="EMBL/GenBank/DDBJ databases">
        <title>Type strains purchased from KCTC, JCM and DSMZ.</title>
        <authorList>
            <person name="Lu H."/>
        </authorList>
    </citation>
    <scope>NUCLEOTIDE SEQUENCE [LARGE SCALE GENOMIC DNA]</scope>
    <source>
        <strain evidence="1 2">KCTC 52429</strain>
    </source>
</reference>
<comment type="caution">
    <text evidence="1">The sequence shown here is derived from an EMBL/GenBank/DDBJ whole genome shotgun (WGS) entry which is preliminary data.</text>
</comment>
<dbReference type="Proteomes" id="UP000430634">
    <property type="component" value="Unassembled WGS sequence"/>
</dbReference>
<evidence type="ECO:0000313" key="2">
    <source>
        <dbReference type="Proteomes" id="UP000430634"/>
    </source>
</evidence>
<evidence type="ECO:0000313" key="1">
    <source>
        <dbReference type="EMBL" id="MTV55369.1"/>
    </source>
</evidence>
<organism evidence="1 2">
    <name type="scientific">Pseudoduganella buxea</name>
    <dbReference type="NCBI Taxonomy" id="1949069"/>
    <lineage>
        <taxon>Bacteria</taxon>
        <taxon>Pseudomonadati</taxon>
        <taxon>Pseudomonadota</taxon>
        <taxon>Betaproteobacteria</taxon>
        <taxon>Burkholderiales</taxon>
        <taxon>Oxalobacteraceae</taxon>
        <taxon>Telluria group</taxon>
        <taxon>Pseudoduganella</taxon>
    </lineage>
</organism>